<comment type="caution">
    <text evidence="14">The sequence shown here is derived from an EMBL/GenBank/DDBJ whole genome shotgun (WGS) entry which is preliminary data.</text>
</comment>
<comment type="cofactor">
    <cofactor evidence="12">
        <name>Zn(2+)</name>
        <dbReference type="ChEBI" id="CHEBI:29105"/>
    </cofactor>
    <text evidence="12">Binds 1 zinc ion per subunit.</text>
</comment>
<dbReference type="CDD" id="cd00672">
    <property type="entry name" value="CysRS_core"/>
    <property type="match status" value="1"/>
</dbReference>
<dbReference type="PANTHER" id="PTHR10890:SF3">
    <property type="entry name" value="CYSTEINE--TRNA LIGASE, CYTOPLASMIC"/>
    <property type="match status" value="1"/>
</dbReference>
<dbReference type="GO" id="GO:0005524">
    <property type="term" value="F:ATP binding"/>
    <property type="evidence" value="ECO:0007669"/>
    <property type="project" value="UniProtKB-UniRule"/>
</dbReference>
<evidence type="ECO:0000256" key="9">
    <source>
        <dbReference type="ARBA" id="ARBA00022840"/>
    </source>
</evidence>
<feature type="domain" description="Cysteinyl-tRNA synthetase class Ia DALR" evidence="13">
    <location>
        <begin position="340"/>
        <end position="396"/>
    </location>
</feature>
<proteinExistence type="inferred from homology"/>
<evidence type="ECO:0000256" key="8">
    <source>
        <dbReference type="ARBA" id="ARBA00022833"/>
    </source>
</evidence>
<feature type="short sequence motif" description="'KMSKS' region" evidence="12">
    <location>
        <begin position="266"/>
        <end position="270"/>
    </location>
</feature>
<keyword evidence="6 12" id="KW-0479">Metal-binding</keyword>
<evidence type="ECO:0000259" key="13">
    <source>
        <dbReference type="SMART" id="SM00840"/>
    </source>
</evidence>
<dbReference type="Pfam" id="PF01406">
    <property type="entry name" value="tRNA-synt_1e"/>
    <property type="match status" value="1"/>
</dbReference>
<dbReference type="SUPFAM" id="SSF52374">
    <property type="entry name" value="Nucleotidylyl transferase"/>
    <property type="match status" value="1"/>
</dbReference>
<keyword evidence="11 12" id="KW-0030">Aminoacyl-tRNA synthetase</keyword>
<dbReference type="SUPFAM" id="SSF47323">
    <property type="entry name" value="Anticodon-binding domain of a subclass of class I aminoacyl-tRNA synthetases"/>
    <property type="match status" value="1"/>
</dbReference>
<dbReference type="FunFam" id="3.40.50.620:FF:000009">
    <property type="entry name" value="Cysteine--tRNA ligase"/>
    <property type="match status" value="1"/>
</dbReference>
<dbReference type="InterPro" id="IPR014729">
    <property type="entry name" value="Rossmann-like_a/b/a_fold"/>
</dbReference>
<dbReference type="Gene3D" id="3.40.50.620">
    <property type="entry name" value="HUPs"/>
    <property type="match status" value="1"/>
</dbReference>
<evidence type="ECO:0000256" key="1">
    <source>
        <dbReference type="ARBA" id="ARBA00004496"/>
    </source>
</evidence>
<evidence type="ECO:0000256" key="3">
    <source>
        <dbReference type="ARBA" id="ARBA00011245"/>
    </source>
</evidence>
<dbReference type="InterPro" id="IPR015803">
    <property type="entry name" value="Cys-tRNA-ligase"/>
</dbReference>
<dbReference type="GO" id="GO:0008270">
    <property type="term" value="F:zinc ion binding"/>
    <property type="evidence" value="ECO:0007669"/>
    <property type="project" value="UniProtKB-UniRule"/>
</dbReference>
<feature type="binding site" evidence="12">
    <location>
        <position position="237"/>
    </location>
    <ligand>
        <name>Zn(2+)</name>
        <dbReference type="ChEBI" id="CHEBI:29105"/>
    </ligand>
</feature>
<dbReference type="Gene3D" id="1.20.120.1910">
    <property type="entry name" value="Cysteine-tRNA ligase, C-terminal anti-codon recognition domain"/>
    <property type="match status" value="1"/>
</dbReference>
<keyword evidence="8 12" id="KW-0862">Zinc</keyword>
<comment type="similarity">
    <text evidence="2 12">Belongs to the class-I aminoacyl-tRNA synthetase family.</text>
</comment>
<evidence type="ECO:0000256" key="11">
    <source>
        <dbReference type="ARBA" id="ARBA00023146"/>
    </source>
</evidence>
<feature type="binding site" evidence="12">
    <location>
        <position position="233"/>
    </location>
    <ligand>
        <name>Zn(2+)</name>
        <dbReference type="ChEBI" id="CHEBI:29105"/>
    </ligand>
</feature>
<keyword evidence="9 12" id="KW-0067">ATP-binding</keyword>
<dbReference type="EMBL" id="SHBO01000029">
    <property type="protein sequence ID" value="RZO06190.1"/>
    <property type="molecule type" value="Genomic_DNA"/>
</dbReference>
<protein>
    <recommendedName>
        <fullName evidence="12">Cysteine--tRNA ligase</fullName>
        <ecNumber evidence="12">6.1.1.16</ecNumber>
    </recommendedName>
    <alternativeName>
        <fullName evidence="12">Cysteinyl-tRNA synthetase</fullName>
        <shortName evidence="12">CysRS</shortName>
    </alternativeName>
</protein>
<dbReference type="GO" id="GO:0004817">
    <property type="term" value="F:cysteine-tRNA ligase activity"/>
    <property type="evidence" value="ECO:0007669"/>
    <property type="project" value="UniProtKB-UniRule"/>
</dbReference>
<evidence type="ECO:0000313" key="15">
    <source>
        <dbReference type="Proteomes" id="UP000318148"/>
    </source>
</evidence>
<dbReference type="InterPro" id="IPR015273">
    <property type="entry name" value="Cys-tRNA-synt_Ia_DALR"/>
</dbReference>
<dbReference type="InterPro" id="IPR024909">
    <property type="entry name" value="Cys-tRNA/MSH_ligase"/>
</dbReference>
<evidence type="ECO:0000256" key="4">
    <source>
        <dbReference type="ARBA" id="ARBA00022490"/>
    </source>
</evidence>
<organism evidence="14 15">
    <name type="scientific">SAR92 clade bacterium</name>
    <dbReference type="NCBI Taxonomy" id="2315479"/>
    <lineage>
        <taxon>Bacteria</taxon>
        <taxon>Pseudomonadati</taxon>
        <taxon>Pseudomonadota</taxon>
        <taxon>Gammaproteobacteria</taxon>
        <taxon>Cellvibrionales</taxon>
        <taxon>Porticoccaceae</taxon>
        <taxon>SAR92 clade</taxon>
    </lineage>
</organism>
<dbReference type="GO" id="GO:0006423">
    <property type="term" value="P:cysteinyl-tRNA aminoacylation"/>
    <property type="evidence" value="ECO:0007669"/>
    <property type="project" value="UniProtKB-UniRule"/>
</dbReference>
<dbReference type="HAMAP" id="MF_00041">
    <property type="entry name" value="Cys_tRNA_synth"/>
    <property type="match status" value="1"/>
</dbReference>
<comment type="subcellular location">
    <subcellularLocation>
        <location evidence="1 12">Cytoplasm</location>
    </subcellularLocation>
</comment>
<keyword evidence="10 12" id="KW-0648">Protein biosynthesis</keyword>
<dbReference type="NCBIfam" id="TIGR00435">
    <property type="entry name" value="cysS"/>
    <property type="match status" value="1"/>
</dbReference>
<dbReference type="InterPro" id="IPR056411">
    <property type="entry name" value="CysS_C"/>
</dbReference>
<dbReference type="PANTHER" id="PTHR10890">
    <property type="entry name" value="CYSTEINYL-TRNA SYNTHETASE"/>
    <property type="match status" value="1"/>
</dbReference>
<comment type="subunit">
    <text evidence="3 12">Monomer.</text>
</comment>
<reference evidence="14 15" key="1">
    <citation type="submission" date="2019-02" db="EMBL/GenBank/DDBJ databases">
        <title>Prokaryotic population dynamics and viral predation in marine succession experiment using metagenomics: the confinement effect.</title>
        <authorList>
            <person name="Haro-Moreno J.M."/>
            <person name="Rodriguez-Valera F."/>
            <person name="Lopez-Perez M."/>
        </authorList>
    </citation>
    <scope>NUCLEOTIDE SEQUENCE [LARGE SCALE GENOMIC DNA]</scope>
    <source>
        <strain evidence="14">MED-G169</strain>
    </source>
</reference>
<keyword evidence="5 12" id="KW-0436">Ligase</keyword>
<keyword evidence="7 12" id="KW-0547">Nucleotide-binding</keyword>
<evidence type="ECO:0000256" key="10">
    <source>
        <dbReference type="ARBA" id="ARBA00022917"/>
    </source>
</evidence>
<evidence type="ECO:0000256" key="6">
    <source>
        <dbReference type="ARBA" id="ARBA00022723"/>
    </source>
</evidence>
<evidence type="ECO:0000313" key="14">
    <source>
        <dbReference type="EMBL" id="RZO06190.1"/>
    </source>
</evidence>
<dbReference type="Pfam" id="PF23493">
    <property type="entry name" value="CysS_C"/>
    <property type="match status" value="1"/>
</dbReference>
<dbReference type="SMART" id="SM00840">
    <property type="entry name" value="DALR_2"/>
    <property type="match status" value="1"/>
</dbReference>
<dbReference type="InterPro" id="IPR032678">
    <property type="entry name" value="tRNA-synt_1_cat_dom"/>
</dbReference>
<comment type="catalytic activity">
    <reaction evidence="12">
        <text>tRNA(Cys) + L-cysteine + ATP = L-cysteinyl-tRNA(Cys) + AMP + diphosphate</text>
        <dbReference type="Rhea" id="RHEA:17773"/>
        <dbReference type="Rhea" id="RHEA-COMP:9661"/>
        <dbReference type="Rhea" id="RHEA-COMP:9679"/>
        <dbReference type="ChEBI" id="CHEBI:30616"/>
        <dbReference type="ChEBI" id="CHEBI:33019"/>
        <dbReference type="ChEBI" id="CHEBI:35235"/>
        <dbReference type="ChEBI" id="CHEBI:78442"/>
        <dbReference type="ChEBI" id="CHEBI:78517"/>
        <dbReference type="ChEBI" id="CHEBI:456215"/>
        <dbReference type="EC" id="6.1.1.16"/>
    </reaction>
</comment>
<sequence length="455" mass="51543">MLKLHDSLTKNKRKFVPIDGSNVTMYVCGPTVYNRVHIGNARPAVIFDTLFRVLSNLFPKVTYARNITDIDDKIIKEASNRNEDIKTLSARYTQAYIQDMRSLNNLDPTITPLATEHISEMIDMISVLIDKGYAYVNDDHVLFSVSSMPGYGKLSGKSIEDLIHGKRVEVANYKMSPADFVLWKPSKNGEPGWDSPWGWGRPGWHIECSAMSEKHLGETIDIHAGGQDLIFPHHENEIAQSQCAHDGKTMANYWLHNGFINLDGEKMSKSLGNFRLVKDLLDNYEGEVLRYALLSSHYRSEQNFHKELLDSAKSALDFLYGCLRGSKNLRDRLNKSGLGYKALLDDLNTPVVLSELHRLGKQINKTDGDSKACTQSELLGLAKIVGLLECDPEAWFKKTKSINDINEDRINDLIKQRADAKKNRDFELADQIRKELLSSGIVLEDSREGTVWRRQ</sequence>
<feature type="binding site" evidence="12">
    <location>
        <position position="28"/>
    </location>
    <ligand>
        <name>Zn(2+)</name>
        <dbReference type="ChEBI" id="CHEBI:29105"/>
    </ligand>
</feature>
<evidence type="ECO:0000256" key="7">
    <source>
        <dbReference type="ARBA" id="ARBA00022741"/>
    </source>
</evidence>
<name>A0A520LLH9_9GAMM</name>
<dbReference type="Pfam" id="PF09190">
    <property type="entry name" value="DALR_2"/>
    <property type="match status" value="1"/>
</dbReference>
<dbReference type="InterPro" id="IPR009080">
    <property type="entry name" value="tRNAsynth_Ia_anticodon-bd"/>
</dbReference>
<dbReference type="GO" id="GO:0005829">
    <property type="term" value="C:cytosol"/>
    <property type="evidence" value="ECO:0007669"/>
    <property type="project" value="TreeGrafter"/>
</dbReference>
<gene>
    <name evidence="12" type="primary">cysS</name>
    <name evidence="14" type="ORF">EVB02_02745</name>
</gene>
<evidence type="ECO:0000256" key="12">
    <source>
        <dbReference type="HAMAP-Rule" id="MF_00041"/>
    </source>
</evidence>
<accession>A0A520LLH9</accession>
<dbReference type="PRINTS" id="PR00983">
    <property type="entry name" value="TRNASYNTHCYS"/>
</dbReference>
<evidence type="ECO:0000256" key="2">
    <source>
        <dbReference type="ARBA" id="ARBA00005594"/>
    </source>
</evidence>
<feature type="binding site" evidence="12">
    <location>
        <position position="269"/>
    </location>
    <ligand>
        <name>ATP</name>
        <dbReference type="ChEBI" id="CHEBI:30616"/>
    </ligand>
</feature>
<feature type="binding site" evidence="12">
    <location>
        <position position="208"/>
    </location>
    <ligand>
        <name>Zn(2+)</name>
        <dbReference type="ChEBI" id="CHEBI:29105"/>
    </ligand>
</feature>
<evidence type="ECO:0000256" key="5">
    <source>
        <dbReference type="ARBA" id="ARBA00022598"/>
    </source>
</evidence>
<dbReference type="EC" id="6.1.1.16" evidence="12"/>
<dbReference type="AlphaFoldDB" id="A0A520LLH9"/>
<keyword evidence="4 12" id="KW-0963">Cytoplasm</keyword>
<dbReference type="Proteomes" id="UP000318148">
    <property type="component" value="Unassembled WGS sequence"/>
</dbReference>
<feature type="short sequence motif" description="'HIGH' region" evidence="12">
    <location>
        <begin position="30"/>
        <end position="40"/>
    </location>
</feature>